<dbReference type="Gene3D" id="2.130.10.10">
    <property type="entry name" value="YVTN repeat-like/Quinoprotein amine dehydrogenase"/>
    <property type="match status" value="2"/>
</dbReference>
<dbReference type="CDD" id="cd15482">
    <property type="entry name" value="Sialidase_non-viral"/>
    <property type="match status" value="1"/>
</dbReference>
<gene>
    <name evidence="3" type="ORF">M23134_07931</name>
</gene>
<dbReference type="PANTHER" id="PTHR43739">
    <property type="entry name" value="XYLOGLUCANASE (EUROFUNG)"/>
    <property type="match status" value="1"/>
</dbReference>
<dbReference type="Gene3D" id="2.60.120.260">
    <property type="entry name" value="Galactose-binding domain-like"/>
    <property type="match status" value="2"/>
</dbReference>
<comment type="caution">
    <text evidence="3">The sequence shown here is derived from an EMBL/GenBank/DDBJ whole genome shotgun (WGS) entry which is preliminary data.</text>
</comment>
<feature type="domain" description="PKD" evidence="2">
    <location>
        <begin position="836"/>
        <end position="890"/>
    </location>
</feature>
<dbReference type="PANTHER" id="PTHR43739:SF5">
    <property type="entry name" value="EXO-ALPHA-SIALIDASE"/>
    <property type="match status" value="1"/>
</dbReference>
<dbReference type="InterPro" id="IPR000601">
    <property type="entry name" value="PKD_dom"/>
</dbReference>
<dbReference type="SMART" id="SM00089">
    <property type="entry name" value="PKD"/>
    <property type="match status" value="3"/>
</dbReference>
<evidence type="ECO:0000259" key="2">
    <source>
        <dbReference type="PROSITE" id="PS50093"/>
    </source>
</evidence>
<dbReference type="SUPFAM" id="SSF110296">
    <property type="entry name" value="Oligoxyloglucan reducing end-specific cellobiohydrolase"/>
    <property type="match status" value="2"/>
</dbReference>
<dbReference type="InterPro" id="IPR022409">
    <property type="entry name" value="PKD/Chitinase_dom"/>
</dbReference>
<dbReference type="InterPro" id="IPR026444">
    <property type="entry name" value="Secre_tail"/>
</dbReference>
<name>A1ZLS9_MICM2</name>
<dbReference type="InterPro" id="IPR035986">
    <property type="entry name" value="PKD_dom_sf"/>
</dbReference>
<dbReference type="NCBIfam" id="TIGR04183">
    <property type="entry name" value="Por_Secre_tail"/>
    <property type="match status" value="1"/>
</dbReference>
<dbReference type="Gene3D" id="2.60.40.10">
    <property type="entry name" value="Immunoglobulins"/>
    <property type="match status" value="4"/>
</dbReference>
<feature type="compositionally biased region" description="Low complexity" evidence="1">
    <location>
        <begin position="21"/>
        <end position="32"/>
    </location>
</feature>
<organism evidence="3 4">
    <name type="scientific">Microscilla marina ATCC 23134</name>
    <dbReference type="NCBI Taxonomy" id="313606"/>
    <lineage>
        <taxon>Bacteria</taxon>
        <taxon>Pseudomonadati</taxon>
        <taxon>Bacteroidota</taxon>
        <taxon>Cytophagia</taxon>
        <taxon>Cytophagales</taxon>
        <taxon>Microscillaceae</taxon>
        <taxon>Microscilla</taxon>
    </lineage>
</organism>
<dbReference type="PROSITE" id="PS50093">
    <property type="entry name" value="PKD"/>
    <property type="match status" value="2"/>
</dbReference>
<accession>A1ZLS9</accession>
<dbReference type="InterPro" id="IPR015943">
    <property type="entry name" value="WD40/YVTN_repeat-like_dom_sf"/>
</dbReference>
<feature type="domain" description="PKD" evidence="2">
    <location>
        <begin position="1124"/>
        <end position="1178"/>
    </location>
</feature>
<reference evidence="3 4" key="1">
    <citation type="submission" date="2007-01" db="EMBL/GenBank/DDBJ databases">
        <authorList>
            <person name="Haygood M."/>
            <person name="Podell S."/>
            <person name="Anderson C."/>
            <person name="Hopkinson B."/>
            <person name="Roe K."/>
            <person name="Barbeau K."/>
            <person name="Gaasterland T."/>
            <person name="Ferriera S."/>
            <person name="Johnson J."/>
            <person name="Kravitz S."/>
            <person name="Beeson K."/>
            <person name="Sutton G."/>
            <person name="Rogers Y.-H."/>
            <person name="Friedman R."/>
            <person name="Frazier M."/>
            <person name="Venter J.C."/>
        </authorList>
    </citation>
    <scope>NUCLEOTIDE SEQUENCE [LARGE SCALE GENOMIC DNA]</scope>
    <source>
        <strain evidence="3 4">ATCC 23134</strain>
    </source>
</reference>
<evidence type="ECO:0000313" key="4">
    <source>
        <dbReference type="Proteomes" id="UP000004095"/>
    </source>
</evidence>
<evidence type="ECO:0000313" key="3">
    <source>
        <dbReference type="EMBL" id="EAY28833.1"/>
    </source>
</evidence>
<dbReference type="Proteomes" id="UP000004095">
    <property type="component" value="Unassembled WGS sequence"/>
</dbReference>
<keyword evidence="4" id="KW-1185">Reference proteome</keyword>
<evidence type="ECO:0000256" key="1">
    <source>
        <dbReference type="SAM" id="MobiDB-lite"/>
    </source>
</evidence>
<proteinExistence type="predicted"/>
<dbReference type="GO" id="GO:0010411">
    <property type="term" value="P:xyloglucan metabolic process"/>
    <property type="evidence" value="ECO:0007669"/>
    <property type="project" value="TreeGrafter"/>
</dbReference>
<dbReference type="InterPro" id="IPR013783">
    <property type="entry name" value="Ig-like_fold"/>
</dbReference>
<dbReference type="eggNOG" id="COG3291">
    <property type="taxonomic scope" value="Bacteria"/>
</dbReference>
<dbReference type="SUPFAM" id="SSF49299">
    <property type="entry name" value="PKD domain"/>
    <property type="match status" value="3"/>
</dbReference>
<dbReference type="InterPro" id="IPR052025">
    <property type="entry name" value="Xyloglucanase_GH74"/>
</dbReference>
<dbReference type="eggNOG" id="COG4447">
    <property type="taxonomic scope" value="Bacteria"/>
</dbReference>
<dbReference type="Pfam" id="PF18962">
    <property type="entry name" value="Por_Secre_tail"/>
    <property type="match status" value="1"/>
</dbReference>
<dbReference type="EMBL" id="AAWS01000014">
    <property type="protein sequence ID" value="EAY28833.1"/>
    <property type="molecule type" value="Genomic_DNA"/>
</dbReference>
<sequence>MLYNVKLQSDTTEDTTDKAKATLAQKQATTKKPGVENSANAPQKTLQKQAIASTTKLAKAPKKSGYLSLNHAKYAKVKHLTYAEIKKLPKRDRPDLAALQNFEMTEDPKLGYPPNHRKIAAYNYAKKLLRRKARQKAITGVKWQERGPNNIAGRTRAVMFDPNDATGKKAWAGSVAGGLWVNNDITSPTSSWTAINNFMANLSIGTLAYDPQNKNTFYVGTGPGFTGRFRGAGIWKSTDGGSNWTQLASTNVENFHNVQKIVVTSTSTIMASTGKGLMRSTDGGSNWTSVLSEFSADVELASNNHLFAATKNGQIYKSTDDGINWTKITPKDGGIRVELAVSPSNPNIVYAVAEGGAGSNDVAWFVKSVNGGDNWTDITIPKYRDPLGNEQNAHFTRGQAFFDLILAVHPTNPNVVFAGGIDVNRSVDGGVTWERITNWVGALADSYAHADQHAMMFRPGFNNELLIGTDGGVFLSQDVTASSPTFFERNRNYNVTTFYSVTMKNEKNSNYFIAGAQDNGSLRTTDAGIGAGYEVTGGDGAYCFIDQNNSAIQITSYVYNSYRLSQDGGKSFKSISDETSKGRFINPTEYDSNADILYAAGGLNELTRIQNISSTPGNLETLTLSMNNRQITHIKASPYTANRLFVGVRIFDGEGKIYRIDNAHTANPSVTEITGTYAGSHGGWISSIDVGASDNQLLATFSNYGVNSVYETTNGGTNWSNKNGNLPDMPVRWGLYNPNNRAEVLLATEVGVWSADNFTASSPVWEPTNTGLANVRCDMITYRSADGTVAVATFGRGVFTTNIFSTVTSADFSTKQTVAYAGMPVEFANNSLNGSTWAWNFGDAQTSTSRNPTHTYAAAGTYTVSLSIDGGGGDKTKTRTNYITVLPARNTPYTLANGGNFETNQTDFIGKSLLHGVNNWELGTPTGTLNTTASGSNAWKTGLTANIKNEAFSYASALYTPSFNFTSTAGAYKLKFKKSIKTKYCNAPIAMQVQYSTDGGKTWDILGSSKPTFGAVNWYNRGTFTGCNINRDIFPSLSQDGWTAATADGTINEQTEYDVSFLKGNTGVAFRFVVGVSAGSDPEDYEDGFMIDDFEIAFTDPIAEFEANNTVSYVNESVQFNYRSSGATSFNWDFGDGGTATTENPGHKYTNPGVYNVKLSINGSGGAKTTTKTGYVTVLPSKPSNYGLADGGNFDVNAQDFAAKNTAGTKFERGKSTVAGKDGTASGESAWVTGLSDNYIDDSRAHLYTPLFDFTYLGTYTLEFKAKHKFEDNWDGFIVEYTTDKGQTWFKLNNKQEEGWYNQISHPESIFGIRTPLFSGSTSGEFVTYATDLSFLGGNADGVAFRFVFLSDAATTDAGVALDDFVMTGPVAGPPVAGFTATNITGCAGQLVTFTNTSTGSITSLTWDFGANASPRTAVGVGPHQVVYLAQTATKNTVKLTANGSIVEQKVDLVSINPKHSPSLSTTVVDQNTVILNASAGDAYQWYKDDVAINGATSQTYTATVRGTYSVAVTIGGCTALSNRVPTSLHSTDFSKSIKAYPVPSLGKITVELNTSDIGQVQVNVTDLSGKVVFQTIFDKKSLTFKESLDLSGLSKGVYLLEIVTRKNKGLRRIAID</sequence>
<feature type="region of interest" description="Disordered" evidence="1">
    <location>
        <begin position="1"/>
        <end position="46"/>
    </location>
</feature>
<feature type="compositionally biased region" description="Polar residues" evidence="1">
    <location>
        <begin position="37"/>
        <end position="46"/>
    </location>
</feature>
<dbReference type="CDD" id="cd00146">
    <property type="entry name" value="PKD"/>
    <property type="match status" value="2"/>
</dbReference>
<protein>
    <submittedName>
        <fullName evidence="3">Cell surface protein, putative</fullName>
    </submittedName>
</protein>
<dbReference type="Pfam" id="PF18911">
    <property type="entry name" value="PKD_4"/>
    <property type="match status" value="2"/>
</dbReference>